<reference evidence="2 3" key="1">
    <citation type="submission" date="2022-10" db="EMBL/GenBank/DDBJ databases">
        <title>Identification of biosynthetic pathway for the production of the potent trypsin inhibitor radiosumin.</title>
        <authorList>
            <person name="Fewer D.P."/>
            <person name="Delbaje E."/>
            <person name="Ouyang X."/>
            <person name="Agostino P.D."/>
            <person name="Wahlsten M."/>
            <person name="Jokela J."/>
            <person name="Permi P."/>
            <person name="Haapaniemi E."/>
            <person name="Koistinen H."/>
        </authorList>
    </citation>
    <scope>NUCLEOTIDE SEQUENCE [LARGE SCALE GENOMIC DNA]</scope>
    <source>
        <strain evidence="2 3">NIES-515</strain>
    </source>
</reference>
<gene>
    <name evidence="2" type="ORF">OGM63_14755</name>
</gene>
<sequence>MQKLKTEIFPFFPLLVILSNRRENMLKVAFFDSCVEIYEFLLLIFSHQRQFKLKNSVTLSFGDRFGLTYILLLVNSLLQYQLFFNLQRSYNNNS</sequence>
<proteinExistence type="predicted"/>
<dbReference type="EMBL" id="JAOWRF010000215">
    <property type="protein sequence ID" value="MCV3214762.1"/>
    <property type="molecule type" value="Genomic_DNA"/>
</dbReference>
<organism evidence="2 3">
    <name type="scientific">Plectonema radiosum NIES-515</name>
    <dbReference type="NCBI Taxonomy" id="2986073"/>
    <lineage>
        <taxon>Bacteria</taxon>
        <taxon>Bacillati</taxon>
        <taxon>Cyanobacteriota</taxon>
        <taxon>Cyanophyceae</taxon>
        <taxon>Oscillatoriophycideae</taxon>
        <taxon>Oscillatoriales</taxon>
        <taxon>Microcoleaceae</taxon>
        <taxon>Plectonema</taxon>
    </lineage>
</organism>
<keyword evidence="1" id="KW-0472">Membrane</keyword>
<dbReference type="RefSeq" id="WP_263746339.1">
    <property type="nucleotide sequence ID" value="NZ_JAOWRF010000215.1"/>
</dbReference>
<evidence type="ECO:0000313" key="2">
    <source>
        <dbReference type="EMBL" id="MCV3214762.1"/>
    </source>
</evidence>
<keyword evidence="1" id="KW-0812">Transmembrane</keyword>
<name>A0ABT3B066_9CYAN</name>
<keyword evidence="3" id="KW-1185">Reference proteome</keyword>
<protein>
    <submittedName>
        <fullName evidence="2">Uncharacterized protein</fullName>
    </submittedName>
</protein>
<keyword evidence="1" id="KW-1133">Transmembrane helix</keyword>
<feature type="transmembrane region" description="Helical" evidence="1">
    <location>
        <begin position="66"/>
        <end position="86"/>
    </location>
</feature>
<evidence type="ECO:0000256" key="1">
    <source>
        <dbReference type="SAM" id="Phobius"/>
    </source>
</evidence>
<feature type="transmembrane region" description="Helical" evidence="1">
    <location>
        <begin position="28"/>
        <end position="46"/>
    </location>
</feature>
<dbReference type="Proteomes" id="UP001526143">
    <property type="component" value="Unassembled WGS sequence"/>
</dbReference>
<evidence type="ECO:0000313" key="3">
    <source>
        <dbReference type="Proteomes" id="UP001526143"/>
    </source>
</evidence>
<comment type="caution">
    <text evidence="2">The sequence shown here is derived from an EMBL/GenBank/DDBJ whole genome shotgun (WGS) entry which is preliminary data.</text>
</comment>
<accession>A0ABT3B066</accession>